<accession>A0A318JAD0</accession>
<evidence type="ECO:0000313" key="1">
    <source>
        <dbReference type="EMBL" id="PXX45332.1"/>
    </source>
</evidence>
<dbReference type="EMBL" id="QJKB01000002">
    <property type="protein sequence ID" value="PXX45332.1"/>
    <property type="molecule type" value="Genomic_DNA"/>
</dbReference>
<protein>
    <submittedName>
        <fullName evidence="1">Uncharacterized protein</fullName>
    </submittedName>
</protein>
<dbReference type="AlphaFoldDB" id="A0A318JAD0"/>
<gene>
    <name evidence="1" type="ORF">DFR42_102560</name>
</gene>
<proteinExistence type="predicted"/>
<name>A0A318JAD0_9BURK</name>
<keyword evidence="2" id="KW-1185">Reference proteome</keyword>
<reference evidence="1 2" key="1">
    <citation type="submission" date="2018-05" db="EMBL/GenBank/DDBJ databases">
        <title>Genomic Encyclopedia of Type Strains, Phase IV (KMG-IV): sequencing the most valuable type-strain genomes for metagenomic binning, comparative biology and taxonomic classification.</title>
        <authorList>
            <person name="Goeker M."/>
        </authorList>
    </citation>
    <scope>NUCLEOTIDE SEQUENCE [LARGE SCALE GENOMIC DNA]</scope>
    <source>
        <strain evidence="1 2">DSM 19792</strain>
    </source>
</reference>
<sequence length="56" mass="5835">MHHIPGETLLSHGDESNLISANLPDKKIIDGMRTLSDEEVSSVAGGPEVHVETGGG</sequence>
<organism evidence="1 2">
    <name type="scientific">Undibacterium pigrum</name>
    <dbReference type="NCBI Taxonomy" id="401470"/>
    <lineage>
        <taxon>Bacteria</taxon>
        <taxon>Pseudomonadati</taxon>
        <taxon>Pseudomonadota</taxon>
        <taxon>Betaproteobacteria</taxon>
        <taxon>Burkholderiales</taxon>
        <taxon>Oxalobacteraceae</taxon>
        <taxon>Undibacterium</taxon>
    </lineage>
</organism>
<evidence type="ECO:0000313" key="2">
    <source>
        <dbReference type="Proteomes" id="UP000247792"/>
    </source>
</evidence>
<dbReference type="RefSeq" id="WP_170133476.1">
    <property type="nucleotide sequence ID" value="NZ_QJKB01000002.1"/>
</dbReference>
<comment type="caution">
    <text evidence="1">The sequence shown here is derived from an EMBL/GenBank/DDBJ whole genome shotgun (WGS) entry which is preliminary data.</text>
</comment>
<dbReference type="Proteomes" id="UP000247792">
    <property type="component" value="Unassembled WGS sequence"/>
</dbReference>